<dbReference type="GO" id="GO:0016787">
    <property type="term" value="F:hydrolase activity"/>
    <property type="evidence" value="ECO:0007669"/>
    <property type="project" value="UniProtKB-UniRule"/>
</dbReference>
<dbReference type="AlphaFoldDB" id="A0A2V2LKC2"/>
<dbReference type="InterPro" id="IPR050301">
    <property type="entry name" value="NTE"/>
</dbReference>
<dbReference type="RefSeq" id="WP_109810958.1">
    <property type="nucleotide sequence ID" value="NZ_QGKU01000026.1"/>
</dbReference>
<keyword evidence="1 4" id="KW-0378">Hydrolase</keyword>
<dbReference type="InterPro" id="IPR016035">
    <property type="entry name" value="Acyl_Trfase/lysoPLipase"/>
</dbReference>
<dbReference type="PROSITE" id="PS51635">
    <property type="entry name" value="PNPLA"/>
    <property type="match status" value="1"/>
</dbReference>
<comment type="caution">
    <text evidence="6">The sequence shown here is derived from an EMBL/GenBank/DDBJ whole genome shotgun (WGS) entry which is preliminary data.</text>
</comment>
<keyword evidence="2 4" id="KW-0442">Lipid degradation</keyword>
<feature type="short sequence motif" description="GXSXG" evidence="4">
    <location>
        <begin position="40"/>
        <end position="44"/>
    </location>
</feature>
<dbReference type="PANTHER" id="PTHR14226">
    <property type="entry name" value="NEUROPATHY TARGET ESTERASE/SWISS CHEESE D.MELANOGASTER"/>
    <property type="match status" value="1"/>
</dbReference>
<evidence type="ECO:0000256" key="1">
    <source>
        <dbReference type="ARBA" id="ARBA00022801"/>
    </source>
</evidence>
<feature type="active site" description="Nucleophile" evidence="4">
    <location>
        <position position="42"/>
    </location>
</feature>
<keyword evidence="3 4" id="KW-0443">Lipid metabolism</keyword>
<organism evidence="6 7">
    <name type="scientific">Meridianimarinicoccus roseus</name>
    <dbReference type="NCBI Taxonomy" id="2072018"/>
    <lineage>
        <taxon>Bacteria</taxon>
        <taxon>Pseudomonadati</taxon>
        <taxon>Pseudomonadota</taxon>
        <taxon>Alphaproteobacteria</taxon>
        <taxon>Rhodobacterales</taxon>
        <taxon>Paracoccaceae</taxon>
        <taxon>Meridianimarinicoccus</taxon>
    </lineage>
</organism>
<dbReference type="Proteomes" id="UP000245680">
    <property type="component" value="Unassembled WGS sequence"/>
</dbReference>
<evidence type="ECO:0000256" key="4">
    <source>
        <dbReference type="PROSITE-ProRule" id="PRU01161"/>
    </source>
</evidence>
<dbReference type="OrthoDB" id="9807112at2"/>
<protein>
    <submittedName>
        <fullName evidence="6">Patatin</fullName>
    </submittedName>
</protein>
<keyword evidence="7" id="KW-1185">Reference proteome</keyword>
<feature type="domain" description="PNPLA" evidence="5">
    <location>
        <begin position="8"/>
        <end position="219"/>
    </location>
</feature>
<reference evidence="6 7" key="1">
    <citation type="submission" date="2018-05" db="EMBL/GenBank/DDBJ databases">
        <title>Rhodobacteraceae gen. nov., sp. nov. isolated from sea water.</title>
        <authorList>
            <person name="Ren Y."/>
        </authorList>
    </citation>
    <scope>NUCLEOTIDE SEQUENCE [LARGE SCALE GENOMIC DNA]</scope>
    <source>
        <strain evidence="6 7">TG-679</strain>
    </source>
</reference>
<dbReference type="SUPFAM" id="SSF52151">
    <property type="entry name" value="FabD/lysophospholipase-like"/>
    <property type="match status" value="1"/>
</dbReference>
<name>A0A2V2LKC2_9RHOB</name>
<evidence type="ECO:0000259" key="5">
    <source>
        <dbReference type="PROSITE" id="PS51635"/>
    </source>
</evidence>
<evidence type="ECO:0000313" key="7">
    <source>
        <dbReference type="Proteomes" id="UP000245680"/>
    </source>
</evidence>
<feature type="short sequence motif" description="GXGXXG" evidence="4">
    <location>
        <begin position="12"/>
        <end position="17"/>
    </location>
</feature>
<dbReference type="Gene3D" id="3.40.1090.10">
    <property type="entry name" value="Cytosolic phospholipase A2 catalytic domain"/>
    <property type="match status" value="2"/>
</dbReference>
<proteinExistence type="predicted"/>
<sequence>MTAKRINLALQGGGAHGAFTWGALRVLLGDPGIEIAAISGTSAGALNGAAVKAGLAAGGDDGGRQAAIDNLDWLWRQIGAVNDMRFTAWMNAVFPDPAIVSKGLEYSLPFAVADAASRMVSPYAYGPFYRHPLRRIVDRLNYDRVCGEAGPAFFVNTTRVRNGKIRVFRQEEVSTDVILASACLPTVFQAVTIHDTETGRDEEFWDGGYTGNPALFPLFDHRFPEDIVVININPLEREEMPRTPTEIQNRINEISFNSSLLRELRAISFVKRMIADGRLDAGTFRDPRIHMIADDALMNDLSVATKLVPAPYIIGKLRDAGARSAEAFLAAHRDDLNHRSTVDLAAMFN</sequence>
<feature type="short sequence motif" description="DGA/G" evidence="4">
    <location>
        <begin position="206"/>
        <end position="208"/>
    </location>
</feature>
<dbReference type="Pfam" id="PF01734">
    <property type="entry name" value="Patatin"/>
    <property type="match status" value="1"/>
</dbReference>
<gene>
    <name evidence="6" type="ORF">DKT77_06045</name>
</gene>
<dbReference type="InterPro" id="IPR002641">
    <property type="entry name" value="PNPLA_dom"/>
</dbReference>
<dbReference type="EMBL" id="QGKU01000026">
    <property type="protein sequence ID" value="PWR03557.1"/>
    <property type="molecule type" value="Genomic_DNA"/>
</dbReference>
<evidence type="ECO:0000256" key="2">
    <source>
        <dbReference type="ARBA" id="ARBA00022963"/>
    </source>
</evidence>
<feature type="active site" description="Proton acceptor" evidence="4">
    <location>
        <position position="206"/>
    </location>
</feature>
<dbReference type="PANTHER" id="PTHR14226:SF78">
    <property type="entry name" value="SLR0060 PROTEIN"/>
    <property type="match status" value="1"/>
</dbReference>
<evidence type="ECO:0000256" key="3">
    <source>
        <dbReference type="ARBA" id="ARBA00023098"/>
    </source>
</evidence>
<evidence type="ECO:0000313" key="6">
    <source>
        <dbReference type="EMBL" id="PWR03557.1"/>
    </source>
</evidence>
<dbReference type="GO" id="GO:0016042">
    <property type="term" value="P:lipid catabolic process"/>
    <property type="evidence" value="ECO:0007669"/>
    <property type="project" value="UniProtKB-UniRule"/>
</dbReference>
<accession>A0A2V2LKC2</accession>